<evidence type="ECO:0000313" key="18">
    <source>
        <dbReference type="Proteomes" id="UP001591681"/>
    </source>
</evidence>
<evidence type="ECO:0000256" key="8">
    <source>
        <dbReference type="ARBA" id="ARBA00023136"/>
    </source>
</evidence>
<evidence type="ECO:0000256" key="9">
    <source>
        <dbReference type="ARBA" id="ARBA00023157"/>
    </source>
</evidence>
<name>A0ABD1KEE5_9TELE</name>
<protein>
    <recommendedName>
        <fullName evidence="3">protein disulfide-isomerase</fullName>
        <ecNumber evidence="3">5.3.4.1</ecNumber>
    </recommendedName>
</protein>
<comment type="catalytic activity">
    <reaction evidence="1">
        <text>Catalyzes the rearrangement of -S-S- bonds in proteins.</text>
        <dbReference type="EC" id="5.3.4.1"/>
    </reaction>
</comment>
<evidence type="ECO:0000256" key="4">
    <source>
        <dbReference type="ARBA" id="ARBA00022692"/>
    </source>
</evidence>
<dbReference type="FunFam" id="3.40.30.10:FF:000121">
    <property type="entry name" value="protein disulfide-isomerase TMX3 isoform X1"/>
    <property type="match status" value="1"/>
</dbReference>
<keyword evidence="9" id="KW-1015">Disulfide bond</keyword>
<feature type="chain" id="PRO_5044781418" description="protein disulfide-isomerase" evidence="15">
    <location>
        <begin position="21"/>
        <end position="427"/>
    </location>
</feature>
<evidence type="ECO:0000256" key="10">
    <source>
        <dbReference type="ARBA" id="ARBA00023180"/>
    </source>
</evidence>
<keyword evidence="18" id="KW-1185">Reference proteome</keyword>
<dbReference type="AlphaFoldDB" id="A0ABD1KEE5"/>
<keyword evidence="5 15" id="KW-0732">Signal</keyword>
<evidence type="ECO:0000256" key="6">
    <source>
        <dbReference type="ARBA" id="ARBA00022824"/>
    </source>
</evidence>
<dbReference type="PROSITE" id="PS51352">
    <property type="entry name" value="THIOREDOXIN_2"/>
    <property type="match status" value="1"/>
</dbReference>
<keyword evidence="12" id="KW-0676">Redox-active center</keyword>
<accession>A0ABD1KEE5</accession>
<comment type="function">
    <text evidence="13">Probable disulfide isomerase, which participates in the folding of proteins containing disulfide bonds. May act as a dithiol oxidase. Acts as a regulator of endoplasmic reticulum-mitochondria contact sites via its ability to regulate redox signals.</text>
</comment>
<proteinExistence type="predicted"/>
<dbReference type="PROSITE" id="PS00194">
    <property type="entry name" value="THIOREDOXIN_1"/>
    <property type="match status" value="1"/>
</dbReference>
<feature type="compositionally biased region" description="Basic and acidic residues" evidence="14">
    <location>
        <begin position="413"/>
        <end position="427"/>
    </location>
</feature>
<dbReference type="PANTHER" id="PTHR46426:SF1">
    <property type="entry name" value="PROTEIN DISULFIDE-ISOMERASE TMX3"/>
    <property type="match status" value="1"/>
</dbReference>
<dbReference type="InterPro" id="IPR017937">
    <property type="entry name" value="Thioredoxin_CS"/>
</dbReference>
<dbReference type="EMBL" id="JBHFQA010000006">
    <property type="protein sequence ID" value="KAL2097570.1"/>
    <property type="molecule type" value="Genomic_DNA"/>
</dbReference>
<feature type="domain" description="Thioredoxin" evidence="16">
    <location>
        <begin position="2"/>
        <end position="125"/>
    </location>
</feature>
<evidence type="ECO:0000256" key="15">
    <source>
        <dbReference type="SAM" id="SignalP"/>
    </source>
</evidence>
<evidence type="ECO:0000256" key="1">
    <source>
        <dbReference type="ARBA" id="ARBA00001182"/>
    </source>
</evidence>
<organism evidence="17 18">
    <name type="scientific">Coilia grayii</name>
    <name type="common">Gray's grenadier anchovy</name>
    <dbReference type="NCBI Taxonomy" id="363190"/>
    <lineage>
        <taxon>Eukaryota</taxon>
        <taxon>Metazoa</taxon>
        <taxon>Chordata</taxon>
        <taxon>Craniata</taxon>
        <taxon>Vertebrata</taxon>
        <taxon>Euteleostomi</taxon>
        <taxon>Actinopterygii</taxon>
        <taxon>Neopterygii</taxon>
        <taxon>Teleostei</taxon>
        <taxon>Clupei</taxon>
        <taxon>Clupeiformes</taxon>
        <taxon>Clupeoidei</taxon>
        <taxon>Engraulidae</taxon>
        <taxon>Coilinae</taxon>
        <taxon>Coilia</taxon>
    </lineage>
</organism>
<dbReference type="InterPro" id="IPR036249">
    <property type="entry name" value="Thioredoxin-like_sf"/>
</dbReference>
<dbReference type="Proteomes" id="UP001591681">
    <property type="component" value="Unassembled WGS sequence"/>
</dbReference>
<keyword evidence="11" id="KW-0413">Isomerase</keyword>
<dbReference type="GO" id="GO:0003756">
    <property type="term" value="F:protein disulfide isomerase activity"/>
    <property type="evidence" value="ECO:0007669"/>
    <property type="project" value="UniProtKB-EC"/>
</dbReference>
<dbReference type="InterPro" id="IPR052250">
    <property type="entry name" value="PDI_TMX3"/>
</dbReference>
<keyword evidence="10" id="KW-0325">Glycoprotein</keyword>
<evidence type="ECO:0000313" key="17">
    <source>
        <dbReference type="EMBL" id="KAL2097570.1"/>
    </source>
</evidence>
<dbReference type="InterPro" id="IPR013766">
    <property type="entry name" value="Thioredoxin_domain"/>
</dbReference>
<evidence type="ECO:0000256" key="5">
    <source>
        <dbReference type="ARBA" id="ARBA00022729"/>
    </source>
</evidence>
<dbReference type="SUPFAM" id="SSF52833">
    <property type="entry name" value="Thioredoxin-like"/>
    <property type="match status" value="1"/>
</dbReference>
<feature type="signal peptide" evidence="15">
    <location>
        <begin position="1"/>
        <end position="20"/>
    </location>
</feature>
<gene>
    <name evidence="17" type="ORF">ACEWY4_006777</name>
</gene>
<dbReference type="EC" id="5.3.4.1" evidence="3"/>
<evidence type="ECO:0000256" key="14">
    <source>
        <dbReference type="SAM" id="MobiDB-lite"/>
    </source>
</evidence>
<keyword evidence="7" id="KW-1133">Transmembrane helix</keyword>
<evidence type="ECO:0000259" key="16">
    <source>
        <dbReference type="PROSITE" id="PS51352"/>
    </source>
</evidence>
<comment type="caution">
    <text evidence="17">The sequence shown here is derived from an EMBL/GenBank/DDBJ whole genome shotgun (WGS) entry which is preliminary data.</text>
</comment>
<keyword evidence="6" id="KW-0256">Endoplasmic reticulum</keyword>
<evidence type="ECO:0000256" key="11">
    <source>
        <dbReference type="ARBA" id="ARBA00023235"/>
    </source>
</evidence>
<evidence type="ECO:0000256" key="3">
    <source>
        <dbReference type="ARBA" id="ARBA00012723"/>
    </source>
</evidence>
<dbReference type="GO" id="GO:0005789">
    <property type="term" value="C:endoplasmic reticulum membrane"/>
    <property type="evidence" value="ECO:0007669"/>
    <property type="project" value="UniProtKB-SubCell"/>
</dbReference>
<feature type="region of interest" description="Disordered" evidence="14">
    <location>
        <begin position="398"/>
        <end position="427"/>
    </location>
</feature>
<evidence type="ECO:0000256" key="7">
    <source>
        <dbReference type="ARBA" id="ARBA00022989"/>
    </source>
</evidence>
<dbReference type="Gene3D" id="3.40.30.10">
    <property type="entry name" value="Glutaredoxin"/>
    <property type="match status" value="2"/>
</dbReference>
<dbReference type="PRINTS" id="PR00421">
    <property type="entry name" value="THIOREDOXIN"/>
</dbReference>
<dbReference type="PANTHER" id="PTHR46426">
    <property type="entry name" value="PROTEIN DISULFIDE-ISOMERASE TMX3"/>
    <property type="match status" value="1"/>
</dbReference>
<dbReference type="Pfam" id="PF13848">
    <property type="entry name" value="Thioredoxin_6"/>
    <property type="match status" value="1"/>
</dbReference>
<evidence type="ECO:0000256" key="13">
    <source>
        <dbReference type="ARBA" id="ARBA00045246"/>
    </source>
</evidence>
<keyword evidence="8" id="KW-0472">Membrane</keyword>
<dbReference type="Pfam" id="PF00085">
    <property type="entry name" value="Thioredoxin"/>
    <property type="match status" value="1"/>
</dbReference>
<keyword evidence="4" id="KW-0812">Transmembrane</keyword>
<comment type="subcellular location">
    <subcellularLocation>
        <location evidence="2">Endoplasmic reticulum membrane</location>
        <topology evidence="2">Single-pass membrane protein</topology>
    </subcellularLocation>
</comment>
<evidence type="ECO:0000256" key="12">
    <source>
        <dbReference type="ARBA" id="ARBA00023284"/>
    </source>
</evidence>
<sequence length="427" mass="48029">MASLRFTCAVFVLTITLASAYVEQLDDTFKDIRKKELWLVEFYAPWCAYCKTFEPVWFEVGAELKSMGSDVNVGMIDCTSHTSVASELGIRGYPTIKLFKRDKVFSYNGPRQKADIIEFVNRVTGPAVRAIPNQQMFQHVMSHNDILFVYIGGSSPLKEKYVKTASELIVYLSFYSALENVLPKAVTLQEVPSVVVFKDGTFFTYNEEQHGDLTSWVNRERFPTYTKLDSYTLYAMGDSGKLVAMAVENEKKPSEESIRFKTLIETAASEYKDHFSRDFQFGHMEENSYLNGLVLGEVKAPCIIVLNLSNDGYYMPNQPVHSIQDLLSFLDGILEGKVQQLGGNGLLQRIKRTFHDAKTTLTTMFQTAPGWTCVVIGLPVGIVGMIIYATCTVVPVEDDEEEESKQKGTKVVAQKENKKNSAAKKED</sequence>
<reference evidence="17 18" key="1">
    <citation type="submission" date="2024-09" db="EMBL/GenBank/DDBJ databases">
        <title>A chromosome-level genome assembly of Gray's grenadier anchovy, Coilia grayii.</title>
        <authorList>
            <person name="Fu Z."/>
        </authorList>
    </citation>
    <scope>NUCLEOTIDE SEQUENCE [LARGE SCALE GENOMIC DNA]</scope>
    <source>
        <strain evidence="17">G4</strain>
        <tissue evidence="17">Muscle</tissue>
    </source>
</reference>
<evidence type="ECO:0000256" key="2">
    <source>
        <dbReference type="ARBA" id="ARBA00004389"/>
    </source>
</evidence>